<organism evidence="2 3">
    <name type="scientific">Mycena rosella</name>
    <name type="common">Pink bonnet</name>
    <name type="synonym">Agaricus rosellus</name>
    <dbReference type="NCBI Taxonomy" id="1033263"/>
    <lineage>
        <taxon>Eukaryota</taxon>
        <taxon>Fungi</taxon>
        <taxon>Dikarya</taxon>
        <taxon>Basidiomycota</taxon>
        <taxon>Agaricomycotina</taxon>
        <taxon>Agaricomycetes</taxon>
        <taxon>Agaricomycetidae</taxon>
        <taxon>Agaricales</taxon>
        <taxon>Marasmiineae</taxon>
        <taxon>Mycenaceae</taxon>
        <taxon>Mycena</taxon>
    </lineage>
</organism>
<protein>
    <recommendedName>
        <fullName evidence="1">Bacteriophage T5 Orf172 DNA-binding domain-containing protein</fullName>
    </recommendedName>
</protein>
<evidence type="ECO:0000259" key="1">
    <source>
        <dbReference type="Pfam" id="PF10544"/>
    </source>
</evidence>
<dbReference type="EMBL" id="JARKIE010000729">
    <property type="protein sequence ID" value="KAJ7619044.1"/>
    <property type="molecule type" value="Genomic_DNA"/>
</dbReference>
<accession>A0AAD7BF83</accession>
<feature type="domain" description="Bacteriophage T5 Orf172 DNA-binding" evidence="1">
    <location>
        <begin position="41"/>
        <end position="121"/>
    </location>
</feature>
<comment type="caution">
    <text evidence="2">The sequence shown here is derived from an EMBL/GenBank/DDBJ whole genome shotgun (WGS) entry which is preliminary data.</text>
</comment>
<proteinExistence type="predicted"/>
<sequence length="275" mass="31408">MNAAINVTMDAAIDAILTSNPALWRPGGVYTFEITPNQLPPSSPTEREAKIGFSGMPPRRKREWMRQCRPQQQEWRFYYHVPDARRFEPLIHLHFRLHSAWIPPKRCEFCGMRHQEKFSLARCGEMDGIIAVFEYYLWRLNWLSIRQVWNRENNEALTRFCSTYLHHVDVGWEDCESARAGLDGAAFEDLDALPRATHAEAPVIPRSVVHALVAVRGRPASNWSTTGGCTCRSTYGYTCGYTCGYTSESAAERIPFGAAFSYMGKTFFCFTRNGC</sequence>
<dbReference type="Pfam" id="PF10544">
    <property type="entry name" value="T5orf172"/>
    <property type="match status" value="1"/>
</dbReference>
<evidence type="ECO:0000313" key="2">
    <source>
        <dbReference type="EMBL" id="KAJ7619044.1"/>
    </source>
</evidence>
<dbReference type="AlphaFoldDB" id="A0AAD7BF83"/>
<keyword evidence="3" id="KW-1185">Reference proteome</keyword>
<evidence type="ECO:0000313" key="3">
    <source>
        <dbReference type="Proteomes" id="UP001221757"/>
    </source>
</evidence>
<name>A0AAD7BF83_MYCRO</name>
<dbReference type="Proteomes" id="UP001221757">
    <property type="component" value="Unassembled WGS sequence"/>
</dbReference>
<dbReference type="InterPro" id="IPR018306">
    <property type="entry name" value="Phage_T5_Orf172_DNA-bd"/>
</dbReference>
<reference evidence="2" key="1">
    <citation type="submission" date="2023-03" db="EMBL/GenBank/DDBJ databases">
        <title>Massive genome expansion in bonnet fungi (Mycena s.s.) driven by repeated elements and novel gene families across ecological guilds.</title>
        <authorList>
            <consortium name="Lawrence Berkeley National Laboratory"/>
            <person name="Harder C.B."/>
            <person name="Miyauchi S."/>
            <person name="Viragh M."/>
            <person name="Kuo A."/>
            <person name="Thoen E."/>
            <person name="Andreopoulos B."/>
            <person name="Lu D."/>
            <person name="Skrede I."/>
            <person name="Drula E."/>
            <person name="Henrissat B."/>
            <person name="Morin E."/>
            <person name="Kohler A."/>
            <person name="Barry K."/>
            <person name="LaButti K."/>
            <person name="Morin E."/>
            <person name="Salamov A."/>
            <person name="Lipzen A."/>
            <person name="Mereny Z."/>
            <person name="Hegedus B."/>
            <person name="Baldrian P."/>
            <person name="Stursova M."/>
            <person name="Weitz H."/>
            <person name="Taylor A."/>
            <person name="Grigoriev I.V."/>
            <person name="Nagy L.G."/>
            <person name="Martin F."/>
            <person name="Kauserud H."/>
        </authorList>
    </citation>
    <scope>NUCLEOTIDE SEQUENCE</scope>
    <source>
        <strain evidence="2">CBHHK067</strain>
    </source>
</reference>
<gene>
    <name evidence="2" type="ORF">B0H17DRAFT_1152186</name>
</gene>